<dbReference type="PANTHER" id="PTHR43791:SF32">
    <property type="entry name" value="MAJOR FACILITATOR SUPERFAMILY (MFS) PROFILE DOMAIN-CONTAINING PROTEIN"/>
    <property type="match status" value="1"/>
</dbReference>
<dbReference type="AlphaFoldDB" id="A0A2S4KVM3"/>
<feature type="region of interest" description="Disordered" evidence="6">
    <location>
        <begin position="1"/>
        <end position="46"/>
    </location>
</feature>
<gene>
    <name evidence="8" type="ORF">TPAR_05551</name>
</gene>
<dbReference type="InterPro" id="IPR011701">
    <property type="entry name" value="MFS"/>
</dbReference>
<feature type="transmembrane region" description="Helical" evidence="7">
    <location>
        <begin position="296"/>
        <end position="317"/>
    </location>
</feature>
<feature type="transmembrane region" description="Helical" evidence="7">
    <location>
        <begin position="337"/>
        <end position="355"/>
    </location>
</feature>
<evidence type="ECO:0000256" key="7">
    <source>
        <dbReference type="SAM" id="Phobius"/>
    </source>
</evidence>
<name>A0A2S4KVM3_9HYPO</name>
<dbReference type="OrthoDB" id="2985014at2759"/>
<keyword evidence="4 7" id="KW-1133">Transmembrane helix</keyword>
<evidence type="ECO:0000256" key="1">
    <source>
        <dbReference type="ARBA" id="ARBA00004141"/>
    </source>
</evidence>
<keyword evidence="3 7" id="KW-0812">Transmembrane</keyword>
<proteinExistence type="predicted"/>
<dbReference type="GO" id="GO:0022857">
    <property type="term" value="F:transmembrane transporter activity"/>
    <property type="evidence" value="ECO:0007669"/>
    <property type="project" value="InterPro"/>
</dbReference>
<comment type="subcellular location">
    <subcellularLocation>
        <location evidence="1">Membrane</location>
        <topology evidence="1">Multi-pass membrane protein</topology>
    </subcellularLocation>
</comment>
<feature type="transmembrane region" description="Helical" evidence="7">
    <location>
        <begin position="155"/>
        <end position="176"/>
    </location>
</feature>
<dbReference type="PANTHER" id="PTHR43791">
    <property type="entry name" value="PERMEASE-RELATED"/>
    <property type="match status" value="1"/>
</dbReference>
<dbReference type="Proteomes" id="UP000237481">
    <property type="component" value="Unassembled WGS sequence"/>
</dbReference>
<evidence type="ECO:0000313" key="9">
    <source>
        <dbReference type="Proteomes" id="UP000237481"/>
    </source>
</evidence>
<reference evidence="8 9" key="1">
    <citation type="submission" date="2018-01" db="EMBL/GenBank/DDBJ databases">
        <title>Harnessing the power of phylogenomics to disentangle the directionality and signatures of interkingdom host jumping in the parasitic fungal genus Tolypocladium.</title>
        <authorList>
            <person name="Quandt C.A."/>
            <person name="Patterson W."/>
            <person name="Spatafora J.W."/>
        </authorList>
    </citation>
    <scope>NUCLEOTIDE SEQUENCE [LARGE SCALE GENOMIC DNA]</scope>
    <source>
        <strain evidence="8 9">NRBC 100945</strain>
    </source>
</reference>
<dbReference type="EMBL" id="PKSG01000560">
    <property type="protein sequence ID" value="POR34224.1"/>
    <property type="molecule type" value="Genomic_DNA"/>
</dbReference>
<evidence type="ECO:0000313" key="8">
    <source>
        <dbReference type="EMBL" id="POR34224.1"/>
    </source>
</evidence>
<sequence length="409" mass="45302">MAGPLEPIWHRHAQSKSSEPLAAPDSEIKASSLENENGPDISWTSEEERSAVRKADTIIMPLLMLSFFALQLDRINAGNALTDNFLQEVGISQDSFNVGIQLLNVGIIVLEIPSNMVLYHIGPKLWIPGQIIAWGLVATLQAFQHGLGAFLSTRLLLGLLEAGFIPGGLYTLSLWYKRSELSKRFALYFMGNALATASGGLIAYGILHMRGTAGLSGWQWLFILEGLFTLLVGATFACLFPGTPDDPITLTKVRFFTPREQFILQNRIRLDHSNQVKLKDNIEFKDILRTLADLKVWPHILLAIIGCAPSTALWSYAPSIITSFGYGPLASNALTSVGSWVAVALVLILGFIACIPDDSKQSTKFGLLTMAIATCTWWRKTTRFFFDPWQERCLTPVTHRRPQWVLAVD</sequence>
<feature type="transmembrane region" description="Helical" evidence="7">
    <location>
        <begin position="218"/>
        <end position="240"/>
    </location>
</feature>
<evidence type="ECO:0000256" key="4">
    <source>
        <dbReference type="ARBA" id="ARBA00022989"/>
    </source>
</evidence>
<dbReference type="GO" id="GO:0016020">
    <property type="term" value="C:membrane"/>
    <property type="evidence" value="ECO:0007669"/>
    <property type="project" value="UniProtKB-SubCell"/>
</dbReference>
<accession>A0A2S4KVM3</accession>
<dbReference type="InterPro" id="IPR036259">
    <property type="entry name" value="MFS_trans_sf"/>
</dbReference>
<comment type="caution">
    <text evidence="8">The sequence shown here is derived from an EMBL/GenBank/DDBJ whole genome shotgun (WGS) entry which is preliminary data.</text>
</comment>
<evidence type="ECO:0000256" key="6">
    <source>
        <dbReference type="SAM" id="MobiDB-lite"/>
    </source>
</evidence>
<evidence type="ECO:0000256" key="2">
    <source>
        <dbReference type="ARBA" id="ARBA00022448"/>
    </source>
</evidence>
<protein>
    <submittedName>
        <fullName evidence="8">Alternative sulfate transporter protein</fullName>
    </submittedName>
</protein>
<evidence type="ECO:0000256" key="3">
    <source>
        <dbReference type="ARBA" id="ARBA00022692"/>
    </source>
</evidence>
<keyword evidence="5 7" id="KW-0472">Membrane</keyword>
<keyword evidence="9" id="KW-1185">Reference proteome</keyword>
<feature type="transmembrane region" description="Helical" evidence="7">
    <location>
        <begin position="185"/>
        <end position="206"/>
    </location>
</feature>
<keyword evidence="2" id="KW-0813">Transport</keyword>
<organism evidence="8 9">
    <name type="scientific">Tolypocladium paradoxum</name>
    <dbReference type="NCBI Taxonomy" id="94208"/>
    <lineage>
        <taxon>Eukaryota</taxon>
        <taxon>Fungi</taxon>
        <taxon>Dikarya</taxon>
        <taxon>Ascomycota</taxon>
        <taxon>Pezizomycotina</taxon>
        <taxon>Sordariomycetes</taxon>
        <taxon>Hypocreomycetidae</taxon>
        <taxon>Hypocreales</taxon>
        <taxon>Ophiocordycipitaceae</taxon>
        <taxon>Tolypocladium</taxon>
    </lineage>
</organism>
<dbReference type="SUPFAM" id="SSF103473">
    <property type="entry name" value="MFS general substrate transporter"/>
    <property type="match status" value="1"/>
</dbReference>
<dbReference type="Gene3D" id="1.20.1250.20">
    <property type="entry name" value="MFS general substrate transporter like domains"/>
    <property type="match status" value="1"/>
</dbReference>
<evidence type="ECO:0000256" key="5">
    <source>
        <dbReference type="ARBA" id="ARBA00023136"/>
    </source>
</evidence>
<dbReference type="Pfam" id="PF07690">
    <property type="entry name" value="MFS_1"/>
    <property type="match status" value="1"/>
</dbReference>